<dbReference type="AlphaFoldDB" id="A0A561BF28"/>
<dbReference type="EMBL" id="VIVL01000009">
    <property type="protein sequence ID" value="TWD77470.1"/>
    <property type="molecule type" value="Genomic_DNA"/>
</dbReference>
<protein>
    <submittedName>
        <fullName evidence="1">Uncharacterized protein</fullName>
    </submittedName>
</protein>
<organism evidence="1 2">
    <name type="scientific">Variovorax beijingensis</name>
    <dbReference type="NCBI Taxonomy" id="2496117"/>
    <lineage>
        <taxon>Bacteria</taxon>
        <taxon>Pseudomonadati</taxon>
        <taxon>Pseudomonadota</taxon>
        <taxon>Betaproteobacteria</taxon>
        <taxon>Burkholderiales</taxon>
        <taxon>Comamonadaceae</taxon>
        <taxon>Variovorax</taxon>
    </lineage>
</organism>
<name>A0A561BF28_9BURK</name>
<comment type="caution">
    <text evidence="1">The sequence shown here is derived from an EMBL/GenBank/DDBJ whole genome shotgun (WGS) entry which is preliminary data.</text>
</comment>
<sequence length="83" mass="8793">MSAPHKSASPVAAGLVAPSAATAKDFATVTAKFAIKGHVLQRNVRADDGCVMFTVSRWGQSRSFTHWNDVYAFLAQIQIGGAT</sequence>
<dbReference type="OrthoDB" id="8913345at2"/>
<accession>A0A561BF28</accession>
<gene>
    <name evidence="1" type="ORF">FB547_1094</name>
</gene>
<dbReference type="Proteomes" id="UP000319722">
    <property type="component" value="Unassembled WGS sequence"/>
</dbReference>
<evidence type="ECO:0000313" key="2">
    <source>
        <dbReference type="Proteomes" id="UP000319722"/>
    </source>
</evidence>
<proteinExistence type="predicted"/>
<reference evidence="1 2" key="1">
    <citation type="submission" date="2019-06" db="EMBL/GenBank/DDBJ databases">
        <title>Sorghum-associated microbial communities from plants grown in Nebraska, USA.</title>
        <authorList>
            <person name="Schachtman D."/>
        </authorList>
    </citation>
    <scope>NUCLEOTIDE SEQUENCE [LARGE SCALE GENOMIC DNA]</scope>
    <source>
        <strain evidence="1 2">T529</strain>
    </source>
</reference>
<evidence type="ECO:0000313" key="1">
    <source>
        <dbReference type="EMBL" id="TWD77470.1"/>
    </source>
</evidence>
<dbReference type="RefSeq" id="WP_145746007.1">
    <property type="nucleotide sequence ID" value="NZ_VIVL01000009.1"/>
</dbReference>